<dbReference type="GO" id="GO:0016491">
    <property type="term" value="F:oxidoreductase activity"/>
    <property type="evidence" value="ECO:0007669"/>
    <property type="project" value="UniProtKB-KW"/>
</dbReference>
<dbReference type="InterPro" id="IPR020843">
    <property type="entry name" value="ER"/>
</dbReference>
<comment type="similarity">
    <text evidence="4">Belongs to the zinc-containing alcohol dehydrogenase family.</text>
</comment>
<keyword evidence="3" id="KW-0560">Oxidoreductase</keyword>
<dbReference type="InterPro" id="IPR013149">
    <property type="entry name" value="ADH-like_C"/>
</dbReference>
<dbReference type="EMBL" id="QMQB01000216">
    <property type="protein sequence ID" value="RLE11748.1"/>
    <property type="molecule type" value="Genomic_DNA"/>
</dbReference>
<gene>
    <name evidence="6" type="ORF">DRI96_05685</name>
</gene>
<dbReference type="Pfam" id="PF08240">
    <property type="entry name" value="ADH_N"/>
    <property type="match status" value="1"/>
</dbReference>
<evidence type="ECO:0000256" key="4">
    <source>
        <dbReference type="RuleBase" id="RU361277"/>
    </source>
</evidence>
<dbReference type="SUPFAM" id="SSF51735">
    <property type="entry name" value="NAD(P)-binding Rossmann-fold domains"/>
    <property type="match status" value="1"/>
</dbReference>
<dbReference type="PANTHER" id="PTHR43401">
    <property type="entry name" value="L-THREONINE 3-DEHYDROGENASE"/>
    <property type="match status" value="1"/>
</dbReference>
<dbReference type="InterPro" id="IPR036291">
    <property type="entry name" value="NAD(P)-bd_dom_sf"/>
</dbReference>
<keyword evidence="2 4" id="KW-0862">Zinc</keyword>
<dbReference type="AlphaFoldDB" id="A0A662DA68"/>
<organism evidence="6 7">
    <name type="scientific">Aerophobetes bacterium</name>
    <dbReference type="NCBI Taxonomy" id="2030807"/>
    <lineage>
        <taxon>Bacteria</taxon>
        <taxon>Candidatus Aerophobota</taxon>
    </lineage>
</organism>
<dbReference type="Pfam" id="PF00107">
    <property type="entry name" value="ADH_zinc_N"/>
    <property type="match status" value="1"/>
</dbReference>
<dbReference type="InterPro" id="IPR050129">
    <property type="entry name" value="Zn_alcohol_dh"/>
</dbReference>
<dbReference type="InterPro" id="IPR011032">
    <property type="entry name" value="GroES-like_sf"/>
</dbReference>
<proteinExistence type="inferred from homology"/>
<dbReference type="PROSITE" id="PS00059">
    <property type="entry name" value="ADH_ZINC"/>
    <property type="match status" value="1"/>
</dbReference>
<dbReference type="SMART" id="SM00829">
    <property type="entry name" value="PKS_ER"/>
    <property type="match status" value="1"/>
</dbReference>
<dbReference type="GO" id="GO:0008270">
    <property type="term" value="F:zinc ion binding"/>
    <property type="evidence" value="ECO:0007669"/>
    <property type="project" value="InterPro"/>
</dbReference>
<keyword evidence="1 4" id="KW-0479">Metal-binding</keyword>
<dbReference type="InterPro" id="IPR002328">
    <property type="entry name" value="ADH_Zn_CS"/>
</dbReference>
<dbReference type="SUPFAM" id="SSF50129">
    <property type="entry name" value="GroES-like"/>
    <property type="match status" value="1"/>
</dbReference>
<evidence type="ECO:0000256" key="2">
    <source>
        <dbReference type="ARBA" id="ARBA00022833"/>
    </source>
</evidence>
<reference evidence="6 7" key="1">
    <citation type="submission" date="2018-06" db="EMBL/GenBank/DDBJ databases">
        <title>Extensive metabolic versatility and redundancy in microbially diverse, dynamic hydrothermal sediments.</title>
        <authorList>
            <person name="Dombrowski N."/>
            <person name="Teske A."/>
            <person name="Baker B.J."/>
        </authorList>
    </citation>
    <scope>NUCLEOTIDE SEQUENCE [LARGE SCALE GENOMIC DNA]</scope>
    <source>
        <strain evidence="6">B19_G9</strain>
    </source>
</reference>
<evidence type="ECO:0000256" key="1">
    <source>
        <dbReference type="ARBA" id="ARBA00022723"/>
    </source>
</evidence>
<dbReference type="InterPro" id="IPR013154">
    <property type="entry name" value="ADH-like_N"/>
</dbReference>
<dbReference type="PANTHER" id="PTHR43401:SF2">
    <property type="entry name" value="L-THREONINE 3-DEHYDROGENASE"/>
    <property type="match status" value="1"/>
</dbReference>
<evidence type="ECO:0000313" key="7">
    <source>
        <dbReference type="Proteomes" id="UP000267654"/>
    </source>
</evidence>
<name>A0A662DA68_UNCAE</name>
<evidence type="ECO:0000256" key="3">
    <source>
        <dbReference type="ARBA" id="ARBA00023002"/>
    </source>
</evidence>
<protein>
    <submittedName>
        <fullName evidence="6">L-threonine 3-dehydrogenase</fullName>
    </submittedName>
</protein>
<comment type="cofactor">
    <cofactor evidence="4">
        <name>Zn(2+)</name>
        <dbReference type="ChEBI" id="CHEBI:29105"/>
    </cofactor>
</comment>
<evidence type="ECO:0000313" key="6">
    <source>
        <dbReference type="EMBL" id="RLE11748.1"/>
    </source>
</evidence>
<sequence length="345" mass="37296">MKAAVLEDLEKMVVKQVDLPGIKKGEILVRVKSCAICGSDIRIYHYGNPRVKPPQIIGHEIAGEVVEVGEGVKNFNVGDRVALGADVPCGVCKFCRNGLGNNCPLNYAIGYQFQGGFAEYIPLNETTVKYGPLHKIPGDLSFEEASLAEPLACCLNGYELVNLKPGDTVVVIGAGPVGCMLVELARALGAAKIIISQRSKKRLELARNFSADVYVSSSEENLVKRVMEETDGEGADVVMVACASTSAQQEALQIVAHRGRVDFFGGLPPGSSKISIDSNIIHYRECFVVGSHGSVPRQHRIALNLLARGIIQGKKFITHHFNLDEINEAFKVAESHQGLKVIIHP</sequence>
<comment type="caution">
    <text evidence="6">The sequence shown here is derived from an EMBL/GenBank/DDBJ whole genome shotgun (WGS) entry which is preliminary data.</text>
</comment>
<dbReference type="Gene3D" id="3.40.50.720">
    <property type="entry name" value="NAD(P)-binding Rossmann-like Domain"/>
    <property type="match status" value="1"/>
</dbReference>
<feature type="domain" description="Enoyl reductase (ER)" evidence="5">
    <location>
        <begin position="7"/>
        <end position="343"/>
    </location>
</feature>
<dbReference type="Proteomes" id="UP000267654">
    <property type="component" value="Unassembled WGS sequence"/>
</dbReference>
<evidence type="ECO:0000259" key="5">
    <source>
        <dbReference type="SMART" id="SM00829"/>
    </source>
</evidence>
<dbReference type="Gene3D" id="3.90.180.10">
    <property type="entry name" value="Medium-chain alcohol dehydrogenases, catalytic domain"/>
    <property type="match status" value="1"/>
</dbReference>
<accession>A0A662DA68</accession>